<gene>
    <name evidence="2" type="ORF">GGQ55_002301</name>
</gene>
<accession>A0A853CJ77</accession>
<dbReference type="EMBL" id="JACBZT010000001">
    <property type="protein sequence ID" value="NYJ06023.1"/>
    <property type="molecule type" value="Genomic_DNA"/>
</dbReference>
<dbReference type="AlphaFoldDB" id="A0A853CJ77"/>
<proteinExistence type="predicted"/>
<evidence type="ECO:0000313" key="2">
    <source>
        <dbReference type="EMBL" id="NYJ06023.1"/>
    </source>
</evidence>
<protein>
    <submittedName>
        <fullName evidence="2">Uncharacterized protein</fullName>
    </submittedName>
</protein>
<name>A0A853CJ77_9ACTN</name>
<organism evidence="2 3">
    <name type="scientific">Petropleomorpha daqingensis</name>
    <dbReference type="NCBI Taxonomy" id="2026353"/>
    <lineage>
        <taxon>Bacteria</taxon>
        <taxon>Bacillati</taxon>
        <taxon>Actinomycetota</taxon>
        <taxon>Actinomycetes</taxon>
        <taxon>Geodermatophilales</taxon>
        <taxon>Geodermatophilaceae</taxon>
        <taxon>Petropleomorpha</taxon>
    </lineage>
</organism>
<keyword evidence="3" id="KW-1185">Reference proteome</keyword>
<comment type="caution">
    <text evidence="2">The sequence shown here is derived from an EMBL/GenBank/DDBJ whole genome shotgun (WGS) entry which is preliminary data.</text>
</comment>
<feature type="region of interest" description="Disordered" evidence="1">
    <location>
        <begin position="51"/>
        <end position="73"/>
    </location>
</feature>
<feature type="region of interest" description="Disordered" evidence="1">
    <location>
        <begin position="109"/>
        <end position="140"/>
    </location>
</feature>
<reference evidence="2 3" key="1">
    <citation type="submission" date="2020-07" db="EMBL/GenBank/DDBJ databases">
        <title>Sequencing the genomes of 1000 actinobacteria strains.</title>
        <authorList>
            <person name="Klenk H.-P."/>
        </authorList>
    </citation>
    <scope>NUCLEOTIDE SEQUENCE [LARGE SCALE GENOMIC DNA]</scope>
    <source>
        <strain evidence="2 3">DSM 104001</strain>
    </source>
</reference>
<evidence type="ECO:0000313" key="3">
    <source>
        <dbReference type="Proteomes" id="UP000541969"/>
    </source>
</evidence>
<dbReference type="Proteomes" id="UP000541969">
    <property type="component" value="Unassembled WGS sequence"/>
</dbReference>
<dbReference type="RefSeq" id="WP_179716859.1">
    <property type="nucleotide sequence ID" value="NZ_JACBZT010000001.1"/>
</dbReference>
<evidence type="ECO:0000256" key="1">
    <source>
        <dbReference type="SAM" id="MobiDB-lite"/>
    </source>
</evidence>
<feature type="compositionally biased region" description="Basic and acidic residues" evidence="1">
    <location>
        <begin position="59"/>
        <end position="73"/>
    </location>
</feature>
<sequence>MIEVPVGTCCAERQGGGVVLGPSREEVRGQRGVGVVDEFLVVEGRERQGHLQRLSGPFEGERNGPGGERRERLGDQRLSAWTARRVVQPVQAVLEGAAGEGAGELVVTGRGSESRLAPRRARDLAGWQRRMLSKKPPEQA</sequence>